<name>A0ABR1QLT0_9PEZI</name>
<evidence type="ECO:0000313" key="1">
    <source>
        <dbReference type="EMBL" id="KAK7957161.1"/>
    </source>
</evidence>
<dbReference type="EMBL" id="JAQQWE010000004">
    <property type="protein sequence ID" value="KAK7957161.1"/>
    <property type="molecule type" value="Genomic_DNA"/>
</dbReference>
<organism evidence="1 2">
    <name type="scientific">Apiospora aurea</name>
    <dbReference type="NCBI Taxonomy" id="335848"/>
    <lineage>
        <taxon>Eukaryota</taxon>
        <taxon>Fungi</taxon>
        <taxon>Dikarya</taxon>
        <taxon>Ascomycota</taxon>
        <taxon>Pezizomycotina</taxon>
        <taxon>Sordariomycetes</taxon>
        <taxon>Xylariomycetidae</taxon>
        <taxon>Amphisphaeriales</taxon>
        <taxon>Apiosporaceae</taxon>
        <taxon>Apiospora</taxon>
    </lineage>
</organism>
<dbReference type="GeneID" id="92075667"/>
<comment type="caution">
    <text evidence="1">The sequence shown here is derived from an EMBL/GenBank/DDBJ whole genome shotgun (WGS) entry which is preliminary data.</text>
</comment>
<dbReference type="RefSeq" id="XP_066702467.1">
    <property type="nucleotide sequence ID" value="XM_066842605.1"/>
</dbReference>
<gene>
    <name evidence="1" type="ORF">PG986_006383</name>
</gene>
<protein>
    <submittedName>
        <fullName evidence="1">Uncharacterized protein</fullName>
    </submittedName>
</protein>
<keyword evidence="2" id="KW-1185">Reference proteome</keyword>
<proteinExistence type="predicted"/>
<accession>A0ABR1QLT0</accession>
<evidence type="ECO:0000313" key="2">
    <source>
        <dbReference type="Proteomes" id="UP001391051"/>
    </source>
</evidence>
<sequence length="308" mass="33572">MDVDGQRRDRDSSACAVCVCMGAGGFKYGGLLGVLTSQSQTIQATGSPGPRPCRHSLPPHRRTRPPMPCVAWAPDPDPDTPGRNPRHPSLETMEICNRPHHPLVARKVDTSVRLGVCVGIHTRMEHRIRACILSRKGLGAGSCCAANIFGMASCDFSVPSGVDGYPVKRSPNKARAQLTWPQAKASNIWHFPATDPGKWFIRCEASGPPLPAECARARLSVHKGNRDLCMSFSRQTSPFGLLVRHPKDEIRSPRVASLDSSPTPHAFQPLQYVTGDAFLLIGPHRAPSRASRALVMQNPQPKFGHKTY</sequence>
<dbReference type="Proteomes" id="UP001391051">
    <property type="component" value="Unassembled WGS sequence"/>
</dbReference>
<reference evidence="1 2" key="1">
    <citation type="submission" date="2023-01" db="EMBL/GenBank/DDBJ databases">
        <title>Analysis of 21 Apiospora genomes using comparative genomics revels a genus with tremendous synthesis potential of carbohydrate active enzymes and secondary metabolites.</title>
        <authorList>
            <person name="Sorensen T."/>
        </authorList>
    </citation>
    <scope>NUCLEOTIDE SEQUENCE [LARGE SCALE GENOMIC DNA]</scope>
    <source>
        <strain evidence="1 2">CBS 24483</strain>
    </source>
</reference>